<feature type="transmembrane region" description="Helical" evidence="1">
    <location>
        <begin position="211"/>
        <end position="229"/>
    </location>
</feature>
<feature type="transmembrane region" description="Helical" evidence="1">
    <location>
        <begin position="185"/>
        <end position="205"/>
    </location>
</feature>
<protein>
    <submittedName>
        <fullName evidence="2">Uncharacterized protein</fullName>
    </submittedName>
</protein>
<name>A0AB39VHL0_9FUSO</name>
<feature type="transmembrane region" description="Helical" evidence="1">
    <location>
        <begin position="265"/>
        <end position="285"/>
    </location>
</feature>
<feature type="transmembrane region" description="Helical" evidence="1">
    <location>
        <begin position="241"/>
        <end position="259"/>
    </location>
</feature>
<organism evidence="2">
    <name type="scientific">Leptotrichia rugosa</name>
    <dbReference type="NCBI Taxonomy" id="3239302"/>
    <lineage>
        <taxon>Bacteria</taxon>
        <taxon>Fusobacteriati</taxon>
        <taxon>Fusobacteriota</taxon>
        <taxon>Fusobacteriia</taxon>
        <taxon>Fusobacteriales</taxon>
        <taxon>Leptotrichiaceae</taxon>
        <taxon>Leptotrichia</taxon>
    </lineage>
</organism>
<dbReference type="EMBL" id="CP165644">
    <property type="protein sequence ID" value="XDU67223.1"/>
    <property type="molecule type" value="Genomic_DNA"/>
</dbReference>
<keyword evidence="1" id="KW-1133">Transmembrane helix</keyword>
<dbReference type="AlphaFoldDB" id="A0AB39VHL0"/>
<sequence length="302" mass="36906">MILDFDKMYNWILEFINFLSYEVRPLEKYDRFLKNFHLNFNANEKRMIIKFMNEDGIFNHTYNLTDFEKKLLKYNLNNLSEIENMSNYLPDEAKDLIEISEKIKSKKEEDNEKGYEKFIENFLDIKIFKLFGKNITLYSKKDVENSNILKRIIKLMTYRLKNEFNVINNLMYIFDMKFSKDNIALKLYGCLYVGALIFGCILYLFFNEIMIMWILFIFFIISEYINVLLKEKNFEWNKNNESSFLMFFLITVIYIYTMSFRFELVYQYMILNLMIFFKTIAISCLRYKRLKNFSKKVLDMFI</sequence>
<accession>A0AB39VHL0</accession>
<proteinExistence type="predicted"/>
<keyword evidence="1" id="KW-0812">Transmembrane</keyword>
<evidence type="ECO:0000313" key="2">
    <source>
        <dbReference type="EMBL" id="XDU67223.1"/>
    </source>
</evidence>
<gene>
    <name evidence="2" type="ORF">AB8B22_02080</name>
</gene>
<dbReference type="RefSeq" id="WP_369711472.1">
    <property type="nucleotide sequence ID" value="NZ_CP165644.1"/>
</dbReference>
<dbReference type="KEGG" id="lrug:AB8B22_02080"/>
<keyword evidence="1" id="KW-0472">Membrane</keyword>
<evidence type="ECO:0000256" key="1">
    <source>
        <dbReference type="SAM" id="Phobius"/>
    </source>
</evidence>
<reference evidence="2" key="1">
    <citation type="submission" date="2024-07" db="EMBL/GenBank/DDBJ databases">
        <authorList>
            <person name="Li X.-J."/>
            <person name="Wang X."/>
        </authorList>
    </citation>
    <scope>NUCLEOTIDE SEQUENCE</scope>
    <source>
        <strain evidence="2">HSP-334</strain>
    </source>
</reference>